<feature type="transmembrane region" description="Helical" evidence="8">
    <location>
        <begin position="370"/>
        <end position="396"/>
    </location>
</feature>
<dbReference type="GO" id="GO:0022857">
    <property type="term" value="F:transmembrane transporter activity"/>
    <property type="evidence" value="ECO:0007669"/>
    <property type="project" value="InterPro"/>
</dbReference>
<protein>
    <recommendedName>
        <fullName evidence="9">Major facilitator superfamily (MFS) profile domain-containing protein</fullName>
    </recommendedName>
</protein>
<evidence type="ECO:0000256" key="8">
    <source>
        <dbReference type="SAM" id="Phobius"/>
    </source>
</evidence>
<feature type="domain" description="Major facilitator superfamily (MFS) profile" evidence="9">
    <location>
        <begin position="25"/>
        <end position="473"/>
    </location>
</feature>
<dbReference type="PANTHER" id="PTHR42718">
    <property type="entry name" value="MAJOR FACILITATOR SUPERFAMILY MULTIDRUG TRANSPORTER MFSC"/>
    <property type="match status" value="1"/>
</dbReference>
<evidence type="ECO:0000256" key="5">
    <source>
        <dbReference type="ARBA" id="ARBA00022989"/>
    </source>
</evidence>
<dbReference type="EMBL" id="MWQN01000004">
    <property type="protein sequence ID" value="OPC76943.1"/>
    <property type="molecule type" value="Genomic_DNA"/>
</dbReference>
<dbReference type="STRING" id="159449.B4N89_40835"/>
<gene>
    <name evidence="10" type="ORF">B4N89_40835</name>
</gene>
<keyword evidence="6 8" id="KW-0472">Membrane</keyword>
<dbReference type="PROSITE" id="PS50850">
    <property type="entry name" value="MFS"/>
    <property type="match status" value="1"/>
</dbReference>
<comment type="caution">
    <text evidence="10">The sequence shown here is derived from an EMBL/GenBank/DDBJ whole genome shotgun (WGS) entry which is preliminary data.</text>
</comment>
<keyword evidence="11" id="KW-1185">Reference proteome</keyword>
<keyword evidence="2" id="KW-0813">Transport</keyword>
<feature type="transmembrane region" description="Helical" evidence="8">
    <location>
        <begin position="63"/>
        <end position="82"/>
    </location>
</feature>
<sequence>MLDMTSTATAAQAAAPVTDRRLTLISLVLALGVFTTLLDTTIVNIALDHLQGVFHASVARTQWVTTAYLLAFVSVIPVSGWLSERFGARNAWLFAMGAFLVGSALCGLADSLPQLIAFRAVQGIGGGMVMPITLTIVTRTAGPERIHKATAAVMLPGLLGPILGSVLGGAILESLSWHWLFLINVPVCVVALVLGRILLPSTAAQRGHRLDIRGLLLLTPGVVALAYGIGEISGKDGFAAVGAWLPLAIGAVLLAAFTVHSLRARRPALVDVRMFTRRSFGLGSAITFAGGFSTYALSFLLPLFYLQVRGETLLHTGLLLIPQGLGAMFYVVGVRDFAARIDSRFVIAAGAVLTMIGTVPFALADSHGGTAVLLAAQFAQGLGFAATTFPVMTLAFSNLSHDEAPRGSAAFSVVQRVGAPFGVAIVAVILQNLLDGATTAADRLSAFSETFWWIFGLSAIPLLLAFLVSPDKRTEPAEPTDPAR</sequence>
<feature type="transmembrane region" description="Helical" evidence="8">
    <location>
        <begin position="210"/>
        <end position="229"/>
    </location>
</feature>
<dbReference type="Proteomes" id="UP000190037">
    <property type="component" value="Unassembled WGS sequence"/>
</dbReference>
<dbReference type="InterPro" id="IPR004638">
    <property type="entry name" value="EmrB-like"/>
</dbReference>
<dbReference type="GO" id="GO:0046677">
    <property type="term" value="P:response to antibiotic"/>
    <property type="evidence" value="ECO:0007669"/>
    <property type="project" value="UniProtKB-KW"/>
</dbReference>
<dbReference type="Pfam" id="PF07690">
    <property type="entry name" value="MFS_1"/>
    <property type="match status" value="1"/>
</dbReference>
<organism evidence="10 11">
    <name type="scientific">Embleya scabrispora</name>
    <dbReference type="NCBI Taxonomy" id="159449"/>
    <lineage>
        <taxon>Bacteria</taxon>
        <taxon>Bacillati</taxon>
        <taxon>Actinomycetota</taxon>
        <taxon>Actinomycetes</taxon>
        <taxon>Kitasatosporales</taxon>
        <taxon>Streptomycetaceae</taxon>
        <taxon>Embleya</taxon>
    </lineage>
</organism>
<feature type="transmembrane region" description="Helical" evidence="8">
    <location>
        <begin position="177"/>
        <end position="198"/>
    </location>
</feature>
<evidence type="ECO:0000259" key="9">
    <source>
        <dbReference type="PROSITE" id="PS50850"/>
    </source>
</evidence>
<dbReference type="InterPro" id="IPR020846">
    <property type="entry name" value="MFS_dom"/>
</dbReference>
<keyword evidence="5 8" id="KW-1133">Transmembrane helix</keyword>
<dbReference type="AlphaFoldDB" id="A0A1T3NJD8"/>
<evidence type="ECO:0000256" key="1">
    <source>
        <dbReference type="ARBA" id="ARBA00004651"/>
    </source>
</evidence>
<dbReference type="SUPFAM" id="SSF103473">
    <property type="entry name" value="MFS general substrate transporter"/>
    <property type="match status" value="1"/>
</dbReference>
<evidence type="ECO:0000313" key="10">
    <source>
        <dbReference type="EMBL" id="OPC76943.1"/>
    </source>
</evidence>
<dbReference type="Gene3D" id="1.20.1250.20">
    <property type="entry name" value="MFS general substrate transporter like domains"/>
    <property type="match status" value="1"/>
</dbReference>
<evidence type="ECO:0000256" key="4">
    <source>
        <dbReference type="ARBA" id="ARBA00022692"/>
    </source>
</evidence>
<feature type="transmembrane region" description="Helical" evidence="8">
    <location>
        <begin position="345"/>
        <end position="364"/>
    </location>
</feature>
<feature type="transmembrane region" description="Helical" evidence="8">
    <location>
        <begin position="408"/>
        <end position="430"/>
    </location>
</feature>
<comment type="subcellular location">
    <subcellularLocation>
        <location evidence="1">Cell membrane</location>
        <topology evidence="1">Multi-pass membrane protein</topology>
    </subcellularLocation>
</comment>
<feature type="transmembrane region" description="Helical" evidence="8">
    <location>
        <begin position="22"/>
        <end position="43"/>
    </location>
</feature>
<dbReference type="PANTHER" id="PTHR42718:SF46">
    <property type="entry name" value="BLR6921 PROTEIN"/>
    <property type="match status" value="1"/>
</dbReference>
<dbReference type="InterPro" id="IPR011701">
    <property type="entry name" value="MFS"/>
</dbReference>
<keyword evidence="7" id="KW-0046">Antibiotic resistance</keyword>
<proteinExistence type="predicted"/>
<accession>A0A1T3NJD8</accession>
<evidence type="ECO:0000256" key="7">
    <source>
        <dbReference type="ARBA" id="ARBA00023251"/>
    </source>
</evidence>
<feature type="transmembrane region" description="Helical" evidence="8">
    <location>
        <begin position="149"/>
        <end position="171"/>
    </location>
</feature>
<dbReference type="CDD" id="cd17503">
    <property type="entry name" value="MFS_LmrB_MDR_like"/>
    <property type="match status" value="1"/>
</dbReference>
<reference evidence="10 11" key="1">
    <citation type="submission" date="2017-03" db="EMBL/GenBank/DDBJ databases">
        <title>Draft genome sequence of Streptomyces scabrisporus NF3, endophyte isolated from Amphipterygium adstringens.</title>
        <authorList>
            <person name="Vazquez M."/>
            <person name="Ceapa C.D."/>
            <person name="Rodriguez Luna D."/>
            <person name="Sanchez Esquivel S."/>
        </authorList>
    </citation>
    <scope>NUCLEOTIDE SEQUENCE [LARGE SCALE GENOMIC DNA]</scope>
    <source>
        <strain evidence="10 11">NF3</strain>
    </source>
</reference>
<dbReference type="GO" id="GO:0005886">
    <property type="term" value="C:plasma membrane"/>
    <property type="evidence" value="ECO:0007669"/>
    <property type="project" value="UniProtKB-SubCell"/>
</dbReference>
<feature type="transmembrane region" description="Helical" evidence="8">
    <location>
        <begin position="312"/>
        <end position="333"/>
    </location>
</feature>
<feature type="transmembrane region" description="Helical" evidence="8">
    <location>
        <begin position="241"/>
        <end position="259"/>
    </location>
</feature>
<dbReference type="Gene3D" id="1.20.1720.10">
    <property type="entry name" value="Multidrug resistance protein D"/>
    <property type="match status" value="1"/>
</dbReference>
<feature type="transmembrane region" description="Helical" evidence="8">
    <location>
        <begin position="450"/>
        <end position="468"/>
    </location>
</feature>
<keyword evidence="4 8" id="KW-0812">Transmembrane</keyword>
<dbReference type="InterPro" id="IPR036259">
    <property type="entry name" value="MFS_trans_sf"/>
</dbReference>
<dbReference type="NCBIfam" id="TIGR00711">
    <property type="entry name" value="efflux_EmrB"/>
    <property type="match status" value="1"/>
</dbReference>
<feature type="transmembrane region" description="Helical" evidence="8">
    <location>
        <begin position="116"/>
        <end position="137"/>
    </location>
</feature>
<evidence type="ECO:0000256" key="2">
    <source>
        <dbReference type="ARBA" id="ARBA00022448"/>
    </source>
</evidence>
<feature type="transmembrane region" description="Helical" evidence="8">
    <location>
        <begin position="91"/>
        <end position="110"/>
    </location>
</feature>
<evidence type="ECO:0000256" key="6">
    <source>
        <dbReference type="ARBA" id="ARBA00023136"/>
    </source>
</evidence>
<evidence type="ECO:0000313" key="11">
    <source>
        <dbReference type="Proteomes" id="UP000190037"/>
    </source>
</evidence>
<name>A0A1T3NJD8_9ACTN</name>
<keyword evidence="3" id="KW-1003">Cell membrane</keyword>
<evidence type="ECO:0000256" key="3">
    <source>
        <dbReference type="ARBA" id="ARBA00022475"/>
    </source>
</evidence>
<feature type="transmembrane region" description="Helical" evidence="8">
    <location>
        <begin position="280"/>
        <end position="306"/>
    </location>
</feature>